<accession>A0A0D3FEV7</accession>
<evidence type="ECO:0000256" key="1">
    <source>
        <dbReference type="SAM" id="MobiDB-lite"/>
    </source>
</evidence>
<dbReference type="PaxDb" id="65489-OBART03G06650.1"/>
<organism evidence="2">
    <name type="scientific">Oryza barthii</name>
    <dbReference type="NCBI Taxonomy" id="65489"/>
    <lineage>
        <taxon>Eukaryota</taxon>
        <taxon>Viridiplantae</taxon>
        <taxon>Streptophyta</taxon>
        <taxon>Embryophyta</taxon>
        <taxon>Tracheophyta</taxon>
        <taxon>Spermatophyta</taxon>
        <taxon>Magnoliopsida</taxon>
        <taxon>Liliopsida</taxon>
        <taxon>Poales</taxon>
        <taxon>Poaceae</taxon>
        <taxon>BOP clade</taxon>
        <taxon>Oryzoideae</taxon>
        <taxon>Oryzeae</taxon>
        <taxon>Oryzinae</taxon>
        <taxon>Oryza</taxon>
    </lineage>
</organism>
<feature type="region of interest" description="Disordered" evidence="1">
    <location>
        <begin position="59"/>
        <end position="90"/>
    </location>
</feature>
<dbReference type="EnsemblPlants" id="OBART03G06650.1">
    <property type="protein sequence ID" value="OBART03G06650.1"/>
    <property type="gene ID" value="OBART03G06650"/>
</dbReference>
<evidence type="ECO:0000313" key="2">
    <source>
        <dbReference type="EnsemblPlants" id="OBART03G06650.1"/>
    </source>
</evidence>
<proteinExistence type="predicted"/>
<dbReference type="Proteomes" id="UP000026960">
    <property type="component" value="Chromosome 3"/>
</dbReference>
<dbReference type="AlphaFoldDB" id="A0A0D3FEV7"/>
<dbReference type="HOGENOM" id="CLU_2444327_0_0_1"/>
<name>A0A0D3FEV7_9ORYZ</name>
<keyword evidence="3" id="KW-1185">Reference proteome</keyword>
<sequence length="90" mass="9521">MVLYTSCGFTAAYEKPTPTGLSRNSSFTSGGWPGSAAILSASLEPSPAARARHDCTEKTIATESHNHNALPIDNEIKPGPNSPDNQKPRP</sequence>
<reference evidence="2" key="1">
    <citation type="journal article" date="2009" name="Rice">
        <title>De Novo Next Generation Sequencing of Plant Genomes.</title>
        <authorList>
            <person name="Rounsley S."/>
            <person name="Marri P.R."/>
            <person name="Yu Y."/>
            <person name="He R."/>
            <person name="Sisneros N."/>
            <person name="Goicoechea J.L."/>
            <person name="Lee S.J."/>
            <person name="Angelova A."/>
            <person name="Kudrna D."/>
            <person name="Luo M."/>
            <person name="Affourtit J."/>
            <person name="Desany B."/>
            <person name="Knight J."/>
            <person name="Niazi F."/>
            <person name="Egholm M."/>
            <person name="Wing R.A."/>
        </authorList>
    </citation>
    <scope>NUCLEOTIDE SEQUENCE [LARGE SCALE GENOMIC DNA]</scope>
    <source>
        <strain evidence="2">cv. IRGC 105608</strain>
    </source>
</reference>
<protein>
    <submittedName>
        <fullName evidence="2">Uncharacterized protein</fullName>
    </submittedName>
</protein>
<evidence type="ECO:0000313" key="3">
    <source>
        <dbReference type="Proteomes" id="UP000026960"/>
    </source>
</evidence>
<reference evidence="2" key="2">
    <citation type="submission" date="2015-03" db="UniProtKB">
        <authorList>
            <consortium name="EnsemblPlants"/>
        </authorList>
    </citation>
    <scope>IDENTIFICATION</scope>
</reference>
<dbReference type="Gramene" id="OBART03G06650.1">
    <property type="protein sequence ID" value="OBART03G06650.1"/>
    <property type="gene ID" value="OBART03G06650"/>
</dbReference>